<keyword evidence="4" id="KW-0336">GPI-anchor</keyword>
<dbReference type="InterPro" id="IPR027446">
    <property type="entry name" value="VSG_C_dom_sf"/>
</dbReference>
<evidence type="ECO:0000313" key="10">
    <source>
        <dbReference type="EMBL" id="APD74728.1"/>
    </source>
</evidence>
<evidence type="ECO:0000256" key="4">
    <source>
        <dbReference type="ARBA" id="ARBA00022622"/>
    </source>
</evidence>
<dbReference type="SUPFAM" id="SSF118251">
    <property type="entry name" value="Variant surface glycoprotein MITAT 1.2, VSG 221, C-terminal domain"/>
    <property type="match status" value="1"/>
</dbReference>
<keyword evidence="6" id="KW-0325">Glycoprotein</keyword>
<dbReference type="VEuPathDB" id="TriTrypDB:Tb427_000188400"/>
<dbReference type="SUPFAM" id="SSF58087">
    <property type="entry name" value="Variant surface glycoprotein (N-terminal domain)"/>
    <property type="match status" value="1"/>
</dbReference>
<evidence type="ECO:0000256" key="6">
    <source>
        <dbReference type="ARBA" id="ARBA00023180"/>
    </source>
</evidence>
<dbReference type="EMBL" id="KX700772">
    <property type="protein sequence ID" value="APD74728.1"/>
    <property type="molecule type" value="Genomic_DNA"/>
</dbReference>
<proteinExistence type="predicted"/>
<keyword evidence="3" id="KW-1003">Cell membrane</keyword>
<evidence type="ECO:0000256" key="1">
    <source>
        <dbReference type="ARBA" id="ARBA00002523"/>
    </source>
</evidence>
<keyword evidence="7" id="KW-0449">Lipoprotein</keyword>
<feature type="compositionally biased region" description="Basic and acidic residues" evidence="8">
    <location>
        <begin position="435"/>
        <end position="447"/>
    </location>
</feature>
<name>A0A1J0RA97_9TRYP</name>
<evidence type="ECO:0000256" key="9">
    <source>
        <dbReference type="SAM" id="SignalP"/>
    </source>
</evidence>
<evidence type="ECO:0000256" key="8">
    <source>
        <dbReference type="SAM" id="MobiDB-lite"/>
    </source>
</evidence>
<evidence type="ECO:0000256" key="3">
    <source>
        <dbReference type="ARBA" id="ARBA00022475"/>
    </source>
</evidence>
<dbReference type="AlphaFoldDB" id="A0A1J0RA97"/>
<feature type="region of interest" description="Disordered" evidence="8">
    <location>
        <begin position="427"/>
        <end position="447"/>
    </location>
</feature>
<keyword evidence="5" id="KW-0472">Membrane</keyword>
<keyword evidence="9" id="KW-0732">Signal</keyword>
<reference evidence="10" key="1">
    <citation type="submission" date="2016-08" db="EMBL/GenBank/DDBJ databases">
        <title>VSG repertoire of Trypanosoma brucei EATRO 1125.</title>
        <authorList>
            <person name="Cross G.A."/>
        </authorList>
    </citation>
    <scope>NUCLEOTIDE SEQUENCE</scope>
    <source>
        <strain evidence="10">EATRO 1125</strain>
    </source>
</reference>
<comment type="function">
    <text evidence="1">VSG forms a coat on the surface of the parasite. The trypanosome evades the immune response of the host by expressing a series of antigenically distinct VSGs from an estimated 1000 VSG genes.</text>
</comment>
<sequence length="499" mass="53098">MIIPEMFCRESVTKPPIVPLWAFMSLLLAGQSRAKQSNSVQKVTSLCREVTFLNSIADQLESQVTTALSNIKSLTDEAAKLEFGAHCDSSSDMRARYAALSALAQERLKQAVSKTPDMSTTILNAVTKIRQRTSELRTLQYIKGGKPGGASAKAEFGTSSAYLAQGSHKTCTVTVTNPAKAGKLCDGDNGDDLALKQGLVELKETTELLLTADAEFDKLVSKALLHARGTCSNIAAAADTGNFCSQSNSDTLATAQNAVALQTLSLETIKEPTTQPLTQGTANNCVDDSSEKDKELLTTKKTAATLCNVRNLRLQVPATVATLTVGQPKADSSLKNIIRLLLGTAADKDDDDKQAHTAVNRLFGSDTDNLGEKFITKLSEITIKYKPSGADTTVKGDAISAATPIGSHIAYCIERNQKALSAQVSAETPPVGSKQTEDCKGETDEGKCSKKDGCEYKDGECKVKVTTTTEKTGKTTGSSSFVISKAPLLLAFLLIQLIL</sequence>
<protein>
    <submittedName>
        <fullName evidence="10">Variant surface glycoprotein 1125.4201</fullName>
    </submittedName>
</protein>
<feature type="signal peptide" evidence="9">
    <location>
        <begin position="1"/>
        <end position="34"/>
    </location>
</feature>
<dbReference type="GO" id="GO:0098552">
    <property type="term" value="C:side of membrane"/>
    <property type="evidence" value="ECO:0007669"/>
    <property type="project" value="UniProtKB-KW"/>
</dbReference>
<evidence type="ECO:0000256" key="5">
    <source>
        <dbReference type="ARBA" id="ARBA00023136"/>
    </source>
</evidence>
<organism evidence="10">
    <name type="scientific">Trypanosoma brucei</name>
    <dbReference type="NCBI Taxonomy" id="5691"/>
    <lineage>
        <taxon>Eukaryota</taxon>
        <taxon>Discoba</taxon>
        <taxon>Euglenozoa</taxon>
        <taxon>Kinetoplastea</taxon>
        <taxon>Metakinetoplastina</taxon>
        <taxon>Trypanosomatida</taxon>
        <taxon>Trypanosomatidae</taxon>
        <taxon>Trypanosoma</taxon>
    </lineage>
</organism>
<evidence type="ECO:0000256" key="2">
    <source>
        <dbReference type="ARBA" id="ARBA00004609"/>
    </source>
</evidence>
<dbReference type="GO" id="GO:0005886">
    <property type="term" value="C:plasma membrane"/>
    <property type="evidence" value="ECO:0007669"/>
    <property type="project" value="UniProtKB-SubCell"/>
</dbReference>
<feature type="chain" id="PRO_5013176073" evidence="9">
    <location>
        <begin position="35"/>
        <end position="499"/>
    </location>
</feature>
<accession>A0A1J0RA97</accession>
<evidence type="ECO:0000256" key="7">
    <source>
        <dbReference type="ARBA" id="ARBA00023288"/>
    </source>
</evidence>
<comment type="subcellular location">
    <subcellularLocation>
        <location evidence="2">Cell membrane</location>
        <topology evidence="2">Lipid-anchor</topology>
        <topology evidence="2">GPI-anchor</topology>
    </subcellularLocation>
</comment>